<dbReference type="PROSITE" id="PS51898">
    <property type="entry name" value="TYR_RECOMBINASE"/>
    <property type="match status" value="1"/>
</dbReference>
<evidence type="ECO:0000256" key="3">
    <source>
        <dbReference type="ARBA" id="ARBA00023125"/>
    </source>
</evidence>
<dbReference type="Proteomes" id="UP000252733">
    <property type="component" value="Unassembled WGS sequence"/>
</dbReference>
<evidence type="ECO:0000259" key="6">
    <source>
        <dbReference type="PROSITE" id="PS51898"/>
    </source>
</evidence>
<keyword evidence="9" id="KW-1185">Reference proteome</keyword>
<dbReference type="InterPro" id="IPR025269">
    <property type="entry name" value="SAM-like_dom"/>
</dbReference>
<keyword evidence="4" id="KW-0233">DNA recombination</keyword>
<accession>A0A368V6L1</accession>
<proteinExistence type="inferred from homology"/>
<dbReference type="EMBL" id="QPIZ01000007">
    <property type="protein sequence ID" value="RCW36748.1"/>
    <property type="molecule type" value="Genomic_DNA"/>
</dbReference>
<evidence type="ECO:0000256" key="4">
    <source>
        <dbReference type="ARBA" id="ARBA00023172"/>
    </source>
</evidence>
<evidence type="ECO:0000256" key="1">
    <source>
        <dbReference type="ARBA" id="ARBA00008857"/>
    </source>
</evidence>
<dbReference type="InterPro" id="IPR010998">
    <property type="entry name" value="Integrase_recombinase_N"/>
</dbReference>
<dbReference type="GO" id="GO:0003677">
    <property type="term" value="F:DNA binding"/>
    <property type="evidence" value="ECO:0007669"/>
    <property type="project" value="UniProtKB-UniRule"/>
</dbReference>
<dbReference type="InterPro" id="IPR013762">
    <property type="entry name" value="Integrase-like_cat_sf"/>
</dbReference>
<dbReference type="InterPro" id="IPR002104">
    <property type="entry name" value="Integrase_catalytic"/>
</dbReference>
<dbReference type="SUPFAM" id="SSF56349">
    <property type="entry name" value="DNA breaking-rejoining enzymes"/>
    <property type="match status" value="1"/>
</dbReference>
<dbReference type="Pfam" id="PF00589">
    <property type="entry name" value="Phage_integrase"/>
    <property type="match status" value="1"/>
</dbReference>
<dbReference type="PROSITE" id="PS51900">
    <property type="entry name" value="CB"/>
    <property type="match status" value="1"/>
</dbReference>
<protein>
    <submittedName>
        <fullName evidence="8">Site-specific recombinase XerD</fullName>
    </submittedName>
</protein>
<name>A0A368V6L1_9BACT</name>
<dbReference type="PANTHER" id="PTHR30349:SF64">
    <property type="entry name" value="PROPHAGE INTEGRASE INTD-RELATED"/>
    <property type="match status" value="1"/>
</dbReference>
<sequence length="399" mass="47111">MSSSFSIKFYLNRNKGKGEQFKIYGRLIHDRKKCEFATNYYIEETKWDDARGRAKRNQVINDELSDLEARINRIRRKLLDDEKPVSSRIIIEILKGDRKEKRSLLEYINEHIEEIIRKKEHAENTRNHYKSSRNIYAKFIKENLKRSDVTIHSIDYNFLKKFDDWMLSEYTDKMGHSVKRNTVNKHHSRLRTLLHKAVREGYIQSNPYQLFSLKNTPTNRSFLTIEEVNSIKALDFSNNNSLDRVRDFFMFSCYTSLRYSDAVKLKLKDIIETEEGKKLISIKMEKTKESVYVPVIPAAQAIIDKYEKDPARVVEGFVLPRYSNQKLNSYLKLIATMARINKEMTHHVARHTFATIALNKGMPLEVVQKILGHCNIRTTQIYAKMQTSTLEKEMEKFTF</sequence>
<dbReference type="Gene3D" id="1.10.443.10">
    <property type="entry name" value="Intergrase catalytic core"/>
    <property type="match status" value="1"/>
</dbReference>
<dbReference type="Pfam" id="PF17293">
    <property type="entry name" value="Arm-DNA-bind_5"/>
    <property type="match status" value="1"/>
</dbReference>
<evidence type="ECO:0000313" key="9">
    <source>
        <dbReference type="Proteomes" id="UP000252733"/>
    </source>
</evidence>
<dbReference type="InterPro" id="IPR011010">
    <property type="entry name" value="DNA_brk_join_enz"/>
</dbReference>
<evidence type="ECO:0000256" key="2">
    <source>
        <dbReference type="ARBA" id="ARBA00022908"/>
    </source>
</evidence>
<dbReference type="Gene3D" id="1.10.150.130">
    <property type="match status" value="1"/>
</dbReference>
<dbReference type="PANTHER" id="PTHR30349">
    <property type="entry name" value="PHAGE INTEGRASE-RELATED"/>
    <property type="match status" value="1"/>
</dbReference>
<evidence type="ECO:0000256" key="5">
    <source>
        <dbReference type="PROSITE-ProRule" id="PRU01248"/>
    </source>
</evidence>
<dbReference type="CDD" id="cd01185">
    <property type="entry name" value="INTN1_C_like"/>
    <property type="match status" value="1"/>
</dbReference>
<comment type="caution">
    <text evidence="8">The sequence shown here is derived from an EMBL/GenBank/DDBJ whole genome shotgun (WGS) entry which is preliminary data.</text>
</comment>
<evidence type="ECO:0000259" key="7">
    <source>
        <dbReference type="PROSITE" id="PS51900"/>
    </source>
</evidence>
<keyword evidence="3 5" id="KW-0238">DNA-binding</keyword>
<feature type="domain" description="Tyr recombinase" evidence="6">
    <location>
        <begin position="218"/>
        <end position="395"/>
    </location>
</feature>
<reference evidence="8 9" key="1">
    <citation type="submission" date="2018-07" db="EMBL/GenBank/DDBJ databases">
        <title>Freshwater and sediment microbial communities from various areas in North America, analyzing microbe dynamics in response to fracking.</title>
        <authorList>
            <person name="Lamendella R."/>
        </authorList>
    </citation>
    <scope>NUCLEOTIDE SEQUENCE [LARGE SCALE GENOMIC DNA]</scope>
    <source>
        <strain evidence="8 9">160A</strain>
    </source>
</reference>
<evidence type="ECO:0000313" key="8">
    <source>
        <dbReference type="EMBL" id="RCW36748.1"/>
    </source>
</evidence>
<keyword evidence="2" id="KW-0229">DNA integration</keyword>
<dbReference type="Pfam" id="PF13102">
    <property type="entry name" value="Phage_int_SAM_5"/>
    <property type="match status" value="1"/>
</dbReference>
<dbReference type="InterPro" id="IPR035386">
    <property type="entry name" value="Arm-DNA-bind_5"/>
</dbReference>
<dbReference type="GO" id="GO:0006310">
    <property type="term" value="P:DNA recombination"/>
    <property type="evidence" value="ECO:0007669"/>
    <property type="project" value="UniProtKB-KW"/>
</dbReference>
<dbReference type="RefSeq" id="WP_114436750.1">
    <property type="nucleotide sequence ID" value="NZ_QPIZ01000007.1"/>
</dbReference>
<feature type="domain" description="Core-binding (CB)" evidence="7">
    <location>
        <begin position="106"/>
        <end position="198"/>
    </location>
</feature>
<gene>
    <name evidence="8" type="ORF">DFO77_10739</name>
</gene>
<dbReference type="AlphaFoldDB" id="A0A368V6L1"/>
<dbReference type="GO" id="GO:0015074">
    <property type="term" value="P:DNA integration"/>
    <property type="evidence" value="ECO:0007669"/>
    <property type="project" value="UniProtKB-KW"/>
</dbReference>
<comment type="similarity">
    <text evidence="1">Belongs to the 'phage' integrase family.</text>
</comment>
<dbReference type="InterPro" id="IPR050090">
    <property type="entry name" value="Tyrosine_recombinase_XerCD"/>
</dbReference>
<dbReference type="InterPro" id="IPR044068">
    <property type="entry name" value="CB"/>
</dbReference>
<organism evidence="8 9">
    <name type="scientific">Marinilabilia salmonicolor</name>
    <dbReference type="NCBI Taxonomy" id="989"/>
    <lineage>
        <taxon>Bacteria</taxon>
        <taxon>Pseudomonadati</taxon>
        <taxon>Bacteroidota</taxon>
        <taxon>Bacteroidia</taxon>
        <taxon>Marinilabiliales</taxon>
        <taxon>Marinilabiliaceae</taxon>
        <taxon>Marinilabilia</taxon>
    </lineage>
</organism>